<dbReference type="Pfam" id="PF24571">
    <property type="entry name" value="HEAT_SCC3-SA"/>
    <property type="match status" value="1"/>
</dbReference>
<feature type="compositionally biased region" description="Acidic residues" evidence="2">
    <location>
        <begin position="1120"/>
        <end position="1148"/>
    </location>
</feature>
<dbReference type="InterPro" id="IPR056396">
    <property type="entry name" value="HEAT_SCC3-SA"/>
</dbReference>
<dbReference type="GO" id="GO:0000785">
    <property type="term" value="C:chromatin"/>
    <property type="evidence" value="ECO:0007669"/>
    <property type="project" value="TreeGrafter"/>
</dbReference>
<feature type="compositionally biased region" description="Basic residues" evidence="2">
    <location>
        <begin position="75"/>
        <end position="84"/>
    </location>
</feature>
<dbReference type="InterPro" id="IPR020839">
    <property type="entry name" value="SCD"/>
</dbReference>
<dbReference type="AlphaFoldDB" id="A0A177C694"/>
<dbReference type="GO" id="GO:0003682">
    <property type="term" value="F:chromatin binding"/>
    <property type="evidence" value="ECO:0007669"/>
    <property type="project" value="TreeGrafter"/>
</dbReference>
<proteinExistence type="predicted"/>
<feature type="coiled-coil region" evidence="1">
    <location>
        <begin position="313"/>
        <end position="340"/>
    </location>
</feature>
<feature type="compositionally biased region" description="Basic and acidic residues" evidence="2">
    <location>
        <begin position="1164"/>
        <end position="1173"/>
    </location>
</feature>
<dbReference type="InterPro" id="IPR016024">
    <property type="entry name" value="ARM-type_fold"/>
</dbReference>
<feature type="region of interest" description="Disordered" evidence="2">
    <location>
        <begin position="999"/>
        <end position="1029"/>
    </location>
</feature>
<dbReference type="GO" id="GO:0005634">
    <property type="term" value="C:nucleus"/>
    <property type="evidence" value="ECO:0007669"/>
    <property type="project" value="TreeGrafter"/>
</dbReference>
<dbReference type="PROSITE" id="PS51425">
    <property type="entry name" value="SCD"/>
    <property type="match status" value="1"/>
</dbReference>
<dbReference type="InterPro" id="IPR039662">
    <property type="entry name" value="Cohesin_Scc3/SA"/>
</dbReference>
<dbReference type="PANTHER" id="PTHR11199:SF0">
    <property type="entry name" value="LD34181P-RELATED"/>
    <property type="match status" value="1"/>
</dbReference>
<dbReference type="Gene3D" id="1.25.10.10">
    <property type="entry name" value="Leucine-rich Repeat Variant"/>
    <property type="match status" value="1"/>
</dbReference>
<dbReference type="GO" id="GO:0008278">
    <property type="term" value="C:cohesin complex"/>
    <property type="evidence" value="ECO:0007669"/>
    <property type="project" value="TreeGrafter"/>
</dbReference>
<evidence type="ECO:0000313" key="5">
    <source>
        <dbReference type="Proteomes" id="UP000077069"/>
    </source>
</evidence>
<dbReference type="PANTHER" id="PTHR11199">
    <property type="entry name" value="STROMAL ANTIGEN"/>
    <property type="match status" value="1"/>
</dbReference>
<feature type="domain" description="SCD" evidence="3">
    <location>
        <begin position="349"/>
        <end position="434"/>
    </location>
</feature>
<name>A0A177C694_9PLEO</name>
<evidence type="ECO:0000313" key="4">
    <source>
        <dbReference type="EMBL" id="OAG02926.1"/>
    </source>
</evidence>
<organism evidence="4 5">
    <name type="scientific">Paraphaeosphaeria sporulosa</name>
    <dbReference type="NCBI Taxonomy" id="1460663"/>
    <lineage>
        <taxon>Eukaryota</taxon>
        <taxon>Fungi</taxon>
        <taxon>Dikarya</taxon>
        <taxon>Ascomycota</taxon>
        <taxon>Pezizomycotina</taxon>
        <taxon>Dothideomycetes</taxon>
        <taxon>Pleosporomycetidae</taxon>
        <taxon>Pleosporales</taxon>
        <taxon>Massarineae</taxon>
        <taxon>Didymosphaeriaceae</taxon>
        <taxon>Paraphaeosphaeria</taxon>
    </lineage>
</organism>
<dbReference type="SUPFAM" id="SSF48371">
    <property type="entry name" value="ARM repeat"/>
    <property type="match status" value="1"/>
</dbReference>
<feature type="compositionally biased region" description="Polar residues" evidence="2">
    <location>
        <begin position="26"/>
        <end position="37"/>
    </location>
</feature>
<evidence type="ECO:0000259" key="3">
    <source>
        <dbReference type="PROSITE" id="PS51425"/>
    </source>
</evidence>
<dbReference type="GeneID" id="28760212"/>
<dbReference type="OrthoDB" id="498590at2759"/>
<dbReference type="InterPro" id="IPR013721">
    <property type="entry name" value="STAG"/>
</dbReference>
<feature type="region of interest" description="Disordered" evidence="2">
    <location>
        <begin position="1095"/>
        <end position="1173"/>
    </location>
</feature>
<feature type="compositionally biased region" description="Acidic residues" evidence="2">
    <location>
        <begin position="58"/>
        <end position="71"/>
    </location>
</feature>
<dbReference type="RefSeq" id="XP_018033291.1">
    <property type="nucleotide sequence ID" value="XM_018176726.1"/>
</dbReference>
<protein>
    <submittedName>
        <fullName evidence="4">STAG-domain-containing protein</fullName>
    </submittedName>
</protein>
<dbReference type="Proteomes" id="UP000077069">
    <property type="component" value="Unassembled WGS sequence"/>
</dbReference>
<keyword evidence="5" id="KW-1185">Reference proteome</keyword>
<sequence length="1173" mass="130600">MSAEVASPSAADITSSAPSRRKSGRVPTQRQLYSPTGSAKRKRGDGNDSDVDSNTPSSEEEDSESISDEEELKERRKQSRKKKSATSARKPPQKKPKTNGEITGLAIRPATGAKKKAARPRKAALRKSALVEQDADGLYAEIFARGTRLNDVAAQWISRFHEHEAKAVAEIVNLVIRAAGCHVQIDEEDIADPDNCPHRLGDLQDEYNAEQVTDYPLISKARGAAAFRNALHGFFVALTQTIAQTGLMYEENQLMENIQVWICTMTSATNRPFRHTSTVAALGVTSGLTRIASDIAESTAKMMRQKETESKKARANKSRLATIDQEVEELNQKLEHVKALITDWFDTVYVHRYRDVDPKIRVECCEALADWIMTYPDKFFDGQHLRYLGWILSDTNEGTRAEVLKQLANLYHDKDKLAGLKTFTERFRARIVEIATRDAHTNIRASAVELLDILREAGFLEPDDIDTVGKLIFDSEPKVRKAVVGFFAENVNAAYEVQIDDMGGQEALDEALAEPDDDEYKNPRLEWLKMKCLVEQLLSYDEDTGLPSQIERVTPYGAELGLVAAGIESRFSLAAQALYDAIPEVRSWEVLAGYLLYDHSQTSTDVAGDDAESLLRRNCKLEEHEETALLDILNASVRIRLQRLAETQKDKKRTKAQRNQDQIEQEDTAKRLTTLIPELLKKFGALPEAASLCLRLERELNLDVFQELRQNTALTALLDDINKQFLTHNSERVLGEAITSILHALGNDELRELVDSKTQSLWDDLSGTFDALRRGRDLSARGSVEQNILAGISNIVLKMSELAKASEPGVLDQVPAPTKARTKNKKVAQLDTPPISALLEILERGVPVDGVDAEVDEAENALVRHTMLLMLPYFLWKCRNFSTRIEAGTRIPDDELTMVAERRDVCITALMRIIESRKGADELRVEAADLLLDLYNLFRALKAIQAKASKSAKKPNGRASNENDDWEALCQEIDGKTVRLLLQILTGLENNLAKRLRKRLEGPDVDDDPMDDDEDPESSDDEGDDEQIQNQKQIRALLAEERLCTFGSRVVHSVQVGSLDADNEKTVRTRLERNKAKLTPSWKEVVGHLDISKQVKGKGGKKAPAAKELAKAAKSKTIVVEDDSEDEEVQDDPIEDDEMPDADAEAGAEAEGRINGDAESANGDVERESVLGD</sequence>
<dbReference type="InterPro" id="IPR011989">
    <property type="entry name" value="ARM-like"/>
</dbReference>
<dbReference type="Pfam" id="PF08514">
    <property type="entry name" value="STAG"/>
    <property type="match status" value="1"/>
</dbReference>
<gene>
    <name evidence="4" type="ORF">CC84DRAFT_1151105</name>
</gene>
<accession>A0A177C694</accession>
<dbReference type="InParanoid" id="A0A177C694"/>
<reference evidence="4 5" key="1">
    <citation type="submission" date="2016-05" db="EMBL/GenBank/DDBJ databases">
        <title>Comparative analysis of secretome profiles of manganese(II)-oxidizing ascomycete fungi.</title>
        <authorList>
            <consortium name="DOE Joint Genome Institute"/>
            <person name="Zeiner C.A."/>
            <person name="Purvine S.O."/>
            <person name="Zink E.M."/>
            <person name="Wu S."/>
            <person name="Pasa-Tolic L."/>
            <person name="Chaput D.L."/>
            <person name="Haridas S."/>
            <person name="Grigoriev I.V."/>
            <person name="Santelli C.M."/>
            <person name="Hansel C.M."/>
        </authorList>
    </citation>
    <scope>NUCLEOTIDE SEQUENCE [LARGE SCALE GENOMIC DNA]</scope>
    <source>
        <strain evidence="4 5">AP3s5-JAC2a</strain>
    </source>
</reference>
<evidence type="ECO:0000256" key="2">
    <source>
        <dbReference type="SAM" id="MobiDB-lite"/>
    </source>
</evidence>
<evidence type="ECO:0000256" key="1">
    <source>
        <dbReference type="SAM" id="Coils"/>
    </source>
</evidence>
<dbReference type="EMBL" id="KV441555">
    <property type="protein sequence ID" value="OAG02926.1"/>
    <property type="molecule type" value="Genomic_DNA"/>
</dbReference>
<dbReference type="Pfam" id="PF21581">
    <property type="entry name" value="SCD"/>
    <property type="match status" value="1"/>
</dbReference>
<feature type="compositionally biased region" description="Acidic residues" evidence="2">
    <location>
        <begin position="1003"/>
        <end position="1027"/>
    </location>
</feature>
<feature type="region of interest" description="Disordered" evidence="2">
    <location>
        <begin position="1"/>
        <end position="121"/>
    </location>
</feature>
<dbReference type="STRING" id="1460663.A0A177C694"/>
<dbReference type="GO" id="GO:0007062">
    <property type="term" value="P:sister chromatid cohesion"/>
    <property type="evidence" value="ECO:0007669"/>
    <property type="project" value="UniProtKB-ARBA"/>
</dbReference>
<keyword evidence="1" id="KW-0175">Coiled coil</keyword>